<dbReference type="GO" id="GO:0016020">
    <property type="term" value="C:membrane"/>
    <property type="evidence" value="ECO:0007669"/>
    <property type="project" value="TreeGrafter"/>
</dbReference>
<dbReference type="HOGENOM" id="CLU_132754_0_0_1"/>
<dbReference type="OrthoDB" id="30840at2759"/>
<reference evidence="5 6" key="1">
    <citation type="submission" date="2014-04" db="EMBL/GenBank/DDBJ databases">
        <title>Evolutionary Origins and Diversification of the Mycorrhizal Mutualists.</title>
        <authorList>
            <consortium name="DOE Joint Genome Institute"/>
            <consortium name="Mycorrhizal Genomics Consortium"/>
            <person name="Kohler A."/>
            <person name="Kuo A."/>
            <person name="Nagy L.G."/>
            <person name="Floudas D."/>
            <person name="Copeland A."/>
            <person name="Barry K.W."/>
            <person name="Cichocki N."/>
            <person name="Veneault-Fourrey C."/>
            <person name="LaButti K."/>
            <person name="Lindquist E.A."/>
            <person name="Lipzen A."/>
            <person name="Lundell T."/>
            <person name="Morin E."/>
            <person name="Murat C."/>
            <person name="Riley R."/>
            <person name="Ohm R."/>
            <person name="Sun H."/>
            <person name="Tunlid A."/>
            <person name="Henrissat B."/>
            <person name="Grigoriev I.V."/>
            <person name="Hibbett D.S."/>
            <person name="Martin F."/>
        </authorList>
    </citation>
    <scope>NUCLEOTIDE SEQUENCE [LARGE SCALE GENOMIC DNA]</scope>
    <source>
        <strain evidence="5 6">Koide BX008</strain>
    </source>
</reference>
<keyword evidence="6" id="KW-1185">Reference proteome</keyword>
<feature type="non-terminal residue" evidence="5">
    <location>
        <position position="1"/>
    </location>
</feature>
<keyword evidence="1" id="KW-0813">Transport</keyword>
<dbReference type="Pfam" id="PF04421">
    <property type="entry name" value="Mss4"/>
    <property type="match status" value="1"/>
</dbReference>
<evidence type="ECO:0000256" key="4">
    <source>
        <dbReference type="SAM" id="MobiDB-lite"/>
    </source>
</evidence>
<accession>A0A0C2X0Y6</accession>
<keyword evidence="2" id="KW-0344">Guanine-nucleotide releasing factor</keyword>
<evidence type="ECO:0000256" key="1">
    <source>
        <dbReference type="ARBA" id="ARBA00022448"/>
    </source>
</evidence>
<name>A0A0C2X0Y6_AMAMK</name>
<dbReference type="GO" id="GO:0007264">
    <property type="term" value="P:small GTPase-mediated signal transduction"/>
    <property type="evidence" value="ECO:0007669"/>
    <property type="project" value="InterPro"/>
</dbReference>
<dbReference type="EMBL" id="KN818266">
    <property type="protein sequence ID" value="KIL62801.1"/>
    <property type="molecule type" value="Genomic_DNA"/>
</dbReference>
<keyword evidence="3" id="KW-0653">Protein transport</keyword>
<dbReference type="GO" id="GO:0005829">
    <property type="term" value="C:cytosol"/>
    <property type="evidence" value="ECO:0007669"/>
    <property type="project" value="TreeGrafter"/>
</dbReference>
<dbReference type="PANTHER" id="PTHR13276">
    <property type="entry name" value="GUANINE NUCLEOTIDE EXCHANGE FACTOR MSS4"/>
    <property type="match status" value="1"/>
</dbReference>
<dbReference type="InParanoid" id="A0A0C2X0Y6"/>
<gene>
    <name evidence="5" type="ORF">M378DRAFT_40672</name>
</gene>
<dbReference type="PROSITE" id="PS51796">
    <property type="entry name" value="MSS4"/>
    <property type="match status" value="1"/>
</dbReference>
<dbReference type="Proteomes" id="UP000054549">
    <property type="component" value="Unassembled WGS sequence"/>
</dbReference>
<dbReference type="InterPro" id="IPR011323">
    <property type="entry name" value="Mss4/transl-control_tumour"/>
</dbReference>
<dbReference type="InterPro" id="IPR007515">
    <property type="entry name" value="Mss4"/>
</dbReference>
<dbReference type="AlphaFoldDB" id="A0A0C2X0Y6"/>
<dbReference type="InterPro" id="IPR011057">
    <property type="entry name" value="Mss4-like_sf"/>
</dbReference>
<protein>
    <recommendedName>
        <fullName evidence="7">Mss4-like protein</fullName>
    </recommendedName>
</protein>
<dbReference type="GO" id="GO:0008270">
    <property type="term" value="F:zinc ion binding"/>
    <property type="evidence" value="ECO:0007669"/>
    <property type="project" value="TreeGrafter"/>
</dbReference>
<dbReference type="SUPFAM" id="SSF51316">
    <property type="entry name" value="Mss4-like"/>
    <property type="match status" value="1"/>
</dbReference>
<dbReference type="GO" id="GO:0005085">
    <property type="term" value="F:guanyl-nucleotide exchange factor activity"/>
    <property type="evidence" value="ECO:0007669"/>
    <property type="project" value="UniProtKB-KW"/>
</dbReference>
<organism evidence="5 6">
    <name type="scientific">Amanita muscaria (strain Koide BX008)</name>
    <dbReference type="NCBI Taxonomy" id="946122"/>
    <lineage>
        <taxon>Eukaryota</taxon>
        <taxon>Fungi</taxon>
        <taxon>Dikarya</taxon>
        <taxon>Basidiomycota</taxon>
        <taxon>Agaricomycotina</taxon>
        <taxon>Agaricomycetes</taxon>
        <taxon>Agaricomycetidae</taxon>
        <taxon>Agaricales</taxon>
        <taxon>Pluteineae</taxon>
        <taxon>Amanitaceae</taxon>
        <taxon>Amanita</taxon>
    </lineage>
</organism>
<feature type="region of interest" description="Disordered" evidence="4">
    <location>
        <begin position="1"/>
        <end position="22"/>
    </location>
</feature>
<evidence type="ECO:0000256" key="2">
    <source>
        <dbReference type="ARBA" id="ARBA00022658"/>
    </source>
</evidence>
<dbReference type="GO" id="GO:0006892">
    <property type="term" value="P:post-Golgi vesicle-mediated transport"/>
    <property type="evidence" value="ECO:0007669"/>
    <property type="project" value="TreeGrafter"/>
</dbReference>
<evidence type="ECO:0000256" key="3">
    <source>
        <dbReference type="ARBA" id="ARBA00022927"/>
    </source>
</evidence>
<dbReference type="STRING" id="946122.A0A0C2X0Y6"/>
<feature type="non-terminal residue" evidence="5">
    <location>
        <position position="158"/>
    </location>
</feature>
<proteinExistence type="predicted"/>
<dbReference type="PANTHER" id="PTHR13276:SF0">
    <property type="entry name" value="GUANINE NUCLEOTIDE EXCHANGE FACTOR MSS4"/>
    <property type="match status" value="1"/>
</dbReference>
<dbReference type="GO" id="GO:0015031">
    <property type="term" value="P:protein transport"/>
    <property type="evidence" value="ECO:0007669"/>
    <property type="project" value="UniProtKB-KW"/>
</dbReference>
<evidence type="ECO:0000313" key="6">
    <source>
        <dbReference type="Proteomes" id="UP000054549"/>
    </source>
</evidence>
<dbReference type="Gene3D" id="2.170.150.10">
    <property type="entry name" value="Metal Binding Protein, Guanine Nucleotide Exchange Factor, Chain A"/>
    <property type="match status" value="1"/>
</dbReference>
<evidence type="ECO:0008006" key="7">
    <source>
        <dbReference type="Google" id="ProtNLM"/>
    </source>
</evidence>
<evidence type="ECO:0000313" key="5">
    <source>
        <dbReference type="EMBL" id="KIL62801.1"/>
    </source>
</evidence>
<sequence length="158" mass="17118">GILEALQRGSGNRNKPPPRALAQFDDGDVITPDGQRAGVSVNKYDLTCPRPGCGSVILKKGIATWVERSSVQMEPPGGPKHSLLPMLPDPPETTHWWLVTPSPMTFENIGFTRPISITTAFLEPQMKLLTCAECDLGPLGWSAVGGTEFWLACSRVAY</sequence>